<dbReference type="GeneID" id="79317854"/>
<gene>
    <name evidence="3" type="ORF">ACFQPE_19490</name>
</gene>
<dbReference type="Gene3D" id="3.40.50.12780">
    <property type="entry name" value="N-terminal domain of ligase-like"/>
    <property type="match status" value="1"/>
</dbReference>
<reference evidence="3 4" key="1">
    <citation type="journal article" date="2019" name="Int. J. Syst. Evol. Microbiol.">
        <title>The Global Catalogue of Microorganisms (GCM) 10K type strain sequencing project: providing services to taxonomists for standard genome sequencing and annotation.</title>
        <authorList>
            <consortium name="The Broad Institute Genomics Platform"/>
            <consortium name="The Broad Institute Genome Sequencing Center for Infectious Disease"/>
            <person name="Wu L."/>
            <person name="Ma J."/>
        </authorList>
    </citation>
    <scope>NUCLEOTIDE SEQUENCE [LARGE SCALE GENOMIC DNA]</scope>
    <source>
        <strain evidence="3 4">PSR21</strain>
    </source>
</reference>
<dbReference type="GO" id="GO:0016878">
    <property type="term" value="F:acid-thiol ligase activity"/>
    <property type="evidence" value="ECO:0007669"/>
    <property type="project" value="UniProtKB-ARBA"/>
</dbReference>
<evidence type="ECO:0000313" key="4">
    <source>
        <dbReference type="Proteomes" id="UP001596547"/>
    </source>
</evidence>
<protein>
    <submittedName>
        <fullName evidence="3">Class I adenylate-forming enzyme family protein</fullName>
    </submittedName>
</protein>
<dbReference type="Gene3D" id="3.30.300.30">
    <property type="match status" value="1"/>
</dbReference>
<dbReference type="InterPro" id="IPR025110">
    <property type="entry name" value="AMP-bd_C"/>
</dbReference>
<dbReference type="InterPro" id="IPR042099">
    <property type="entry name" value="ANL_N_sf"/>
</dbReference>
<dbReference type="PANTHER" id="PTHR43767:SF1">
    <property type="entry name" value="NONRIBOSOMAL PEPTIDE SYNTHASE PES1 (EUROFUNG)-RELATED"/>
    <property type="match status" value="1"/>
</dbReference>
<dbReference type="PANTHER" id="PTHR43767">
    <property type="entry name" value="LONG-CHAIN-FATTY-ACID--COA LIGASE"/>
    <property type="match status" value="1"/>
</dbReference>
<dbReference type="Pfam" id="PF00501">
    <property type="entry name" value="AMP-binding"/>
    <property type="match status" value="1"/>
</dbReference>
<dbReference type="SUPFAM" id="SSF56801">
    <property type="entry name" value="Acetyl-CoA synthetase-like"/>
    <property type="match status" value="1"/>
</dbReference>
<organism evidence="3 4">
    <name type="scientific">Halomarina halobia</name>
    <dbReference type="NCBI Taxonomy" id="3033386"/>
    <lineage>
        <taxon>Archaea</taxon>
        <taxon>Methanobacteriati</taxon>
        <taxon>Methanobacteriota</taxon>
        <taxon>Stenosarchaea group</taxon>
        <taxon>Halobacteria</taxon>
        <taxon>Halobacteriales</taxon>
        <taxon>Natronomonadaceae</taxon>
        <taxon>Halomarina</taxon>
    </lineage>
</organism>
<name>A0ABD6AF29_9EURY</name>
<dbReference type="InterPro" id="IPR045851">
    <property type="entry name" value="AMP-bd_C_sf"/>
</dbReference>
<proteinExistence type="predicted"/>
<dbReference type="Pfam" id="PF13193">
    <property type="entry name" value="AMP-binding_C"/>
    <property type="match status" value="1"/>
</dbReference>
<dbReference type="AlphaFoldDB" id="A0ABD6AF29"/>
<accession>A0ABD6AF29</accession>
<dbReference type="EMBL" id="JBHTBF010000003">
    <property type="protein sequence ID" value="MFC7318960.1"/>
    <property type="molecule type" value="Genomic_DNA"/>
</dbReference>
<evidence type="ECO:0000259" key="2">
    <source>
        <dbReference type="Pfam" id="PF13193"/>
    </source>
</evidence>
<feature type="domain" description="AMP-dependent synthetase/ligase" evidence="1">
    <location>
        <begin position="14"/>
        <end position="360"/>
    </location>
</feature>
<evidence type="ECO:0000313" key="3">
    <source>
        <dbReference type="EMBL" id="MFC7318960.1"/>
    </source>
</evidence>
<dbReference type="InterPro" id="IPR050237">
    <property type="entry name" value="ATP-dep_AMP-bd_enzyme"/>
</dbReference>
<dbReference type="InterPro" id="IPR020845">
    <property type="entry name" value="AMP-binding_CS"/>
</dbReference>
<dbReference type="RefSeq" id="WP_276306201.1">
    <property type="nucleotide sequence ID" value="NZ_CP119993.1"/>
</dbReference>
<dbReference type="PROSITE" id="PS00455">
    <property type="entry name" value="AMP_BINDING"/>
    <property type="match status" value="1"/>
</dbReference>
<evidence type="ECO:0000259" key="1">
    <source>
        <dbReference type="Pfam" id="PF00501"/>
    </source>
</evidence>
<dbReference type="InterPro" id="IPR000873">
    <property type="entry name" value="AMP-dep_synth/lig_dom"/>
</dbReference>
<sequence>MIPDYGTLPEMIRGQADRNGDETFLIRAETGETFSYQEIDARSDEVAATLAERGVVAGDKVGVILPNSAALVVAICGVLKVGGVVVPTNPEYKTGEIAYVFEQSDSQLVITEESLRKTVEKAIDDIGVKALLTPEECEANANESRSTVPKREVRPVDTALLMFTSGTTGDPKSVALSHLNLLFRFDGGEMPRGYGVFYTVLPLFNIDGFITTLGTMYDGGQVLLRNGFSASSFWADVEQYDANITSVVPSVLAILLEREYPENRDVSSFERFVVSGSYVHEELVERFEEAFGINVMEIYGLTEAAGTAYESPEEVVVGSAGSPTLYAEAAILDEDTSEPLPPGELGEIVLRGPTVFKEYYNNPEATEEVLQGGWFHTEDIGYVDKEGRCYVKDRIKNIIIRGGQNIYPGEIEEAIHAHPAVEDVAVVGHEHEIYGEVPVAYVTIDEHTDEKALEKRIREDCTERFADFKIPEAVYILEEFPRGETGKILKERL</sequence>
<keyword evidence="4" id="KW-1185">Reference proteome</keyword>
<feature type="domain" description="AMP-binding enzyme C-terminal" evidence="2">
    <location>
        <begin position="410"/>
        <end position="487"/>
    </location>
</feature>
<dbReference type="Proteomes" id="UP001596547">
    <property type="component" value="Unassembled WGS sequence"/>
</dbReference>
<comment type="caution">
    <text evidence="3">The sequence shown here is derived from an EMBL/GenBank/DDBJ whole genome shotgun (WGS) entry which is preliminary data.</text>
</comment>